<reference evidence="3 4" key="1">
    <citation type="submission" date="2016-10" db="EMBL/GenBank/DDBJ databases">
        <authorList>
            <person name="de Groot N.N."/>
        </authorList>
    </citation>
    <scope>NUCLEOTIDE SEQUENCE [LARGE SCALE GENOMIC DNA]</scope>
    <source>
        <strain evidence="3 4">HLD2</strain>
    </source>
</reference>
<keyword evidence="1" id="KW-0472">Membrane</keyword>
<name>A0A1G5Q790_9GAMM</name>
<evidence type="ECO:0000313" key="4">
    <source>
        <dbReference type="Proteomes" id="UP000199648"/>
    </source>
</evidence>
<accession>A0A1G5Q790</accession>
<feature type="transmembrane region" description="Helical" evidence="1">
    <location>
        <begin position="32"/>
        <end position="55"/>
    </location>
</feature>
<dbReference type="STRING" id="415747.SAMN03097708_01407"/>
<dbReference type="EMBL" id="FMWD01000004">
    <property type="protein sequence ID" value="SCZ57330.1"/>
    <property type="molecule type" value="Genomic_DNA"/>
</dbReference>
<dbReference type="Proteomes" id="UP000199648">
    <property type="component" value="Unassembled WGS sequence"/>
</dbReference>
<protein>
    <recommendedName>
        <fullName evidence="2">Inner membrane protein YgaP-like transmembrane domain-containing protein</fullName>
    </recommendedName>
</protein>
<keyword evidence="1" id="KW-1133">Transmembrane helix</keyword>
<dbReference type="OrthoDB" id="9799383at2"/>
<dbReference type="InterPro" id="IPR021309">
    <property type="entry name" value="YgaP-like_TM"/>
</dbReference>
<dbReference type="AlphaFoldDB" id="A0A1G5Q790"/>
<dbReference type="Pfam" id="PF11127">
    <property type="entry name" value="YgaP-like_TM"/>
    <property type="match status" value="1"/>
</dbReference>
<evidence type="ECO:0000259" key="2">
    <source>
        <dbReference type="Pfam" id="PF11127"/>
    </source>
</evidence>
<proteinExistence type="predicted"/>
<keyword evidence="4" id="KW-1185">Reference proteome</keyword>
<feature type="domain" description="Inner membrane protein YgaP-like transmembrane" evidence="2">
    <location>
        <begin position="2"/>
        <end position="57"/>
    </location>
</feature>
<evidence type="ECO:0000256" key="1">
    <source>
        <dbReference type="SAM" id="Phobius"/>
    </source>
</evidence>
<sequence length="66" mass="6943">MTVNRVVALVAGLMVLASIGLAQFVHPNWIWLGVFVGFNLAQSGITTFCPLSVALKKAGVPEGKTC</sequence>
<gene>
    <name evidence="3" type="ORF">SAMN03097708_01407</name>
</gene>
<evidence type="ECO:0000313" key="3">
    <source>
        <dbReference type="EMBL" id="SCZ57330.1"/>
    </source>
</evidence>
<keyword evidence="1" id="KW-0812">Transmembrane</keyword>
<dbReference type="Gene3D" id="6.10.140.1340">
    <property type="match status" value="1"/>
</dbReference>
<organism evidence="3 4">
    <name type="scientific">Thiohalomonas denitrificans</name>
    <dbReference type="NCBI Taxonomy" id="415747"/>
    <lineage>
        <taxon>Bacteria</taxon>
        <taxon>Pseudomonadati</taxon>
        <taxon>Pseudomonadota</taxon>
        <taxon>Gammaproteobacteria</taxon>
        <taxon>Thiohalomonadales</taxon>
        <taxon>Thiohalomonadaceae</taxon>
        <taxon>Thiohalomonas</taxon>
    </lineage>
</organism>
<dbReference type="RefSeq" id="WP_092994555.1">
    <property type="nucleotide sequence ID" value="NZ_FMWD01000004.1"/>
</dbReference>